<feature type="compositionally biased region" description="Polar residues" evidence="1">
    <location>
        <begin position="295"/>
        <end position="322"/>
    </location>
</feature>
<dbReference type="InParanoid" id="A0A401GYT9"/>
<evidence type="ECO:0000256" key="1">
    <source>
        <dbReference type="SAM" id="MobiDB-lite"/>
    </source>
</evidence>
<gene>
    <name evidence="2" type="ORF">SCP_1005690</name>
</gene>
<evidence type="ECO:0000313" key="3">
    <source>
        <dbReference type="Proteomes" id="UP000287166"/>
    </source>
</evidence>
<protein>
    <submittedName>
        <fullName evidence="2">Uncharacterized protein</fullName>
    </submittedName>
</protein>
<dbReference type="EMBL" id="BFAD01000010">
    <property type="protein sequence ID" value="GBE87321.1"/>
    <property type="molecule type" value="Genomic_DNA"/>
</dbReference>
<feature type="region of interest" description="Disordered" evidence="1">
    <location>
        <begin position="259"/>
        <end position="331"/>
    </location>
</feature>
<dbReference type="Proteomes" id="UP000287166">
    <property type="component" value="Unassembled WGS sequence"/>
</dbReference>
<organism evidence="2 3">
    <name type="scientific">Sparassis crispa</name>
    <dbReference type="NCBI Taxonomy" id="139825"/>
    <lineage>
        <taxon>Eukaryota</taxon>
        <taxon>Fungi</taxon>
        <taxon>Dikarya</taxon>
        <taxon>Basidiomycota</taxon>
        <taxon>Agaricomycotina</taxon>
        <taxon>Agaricomycetes</taxon>
        <taxon>Polyporales</taxon>
        <taxon>Sparassidaceae</taxon>
        <taxon>Sparassis</taxon>
    </lineage>
</organism>
<feature type="region of interest" description="Disordered" evidence="1">
    <location>
        <begin position="34"/>
        <end position="107"/>
    </location>
</feature>
<dbReference type="AlphaFoldDB" id="A0A401GYT9"/>
<proteinExistence type="predicted"/>
<feature type="compositionally biased region" description="Polar residues" evidence="1">
    <location>
        <begin position="363"/>
        <end position="373"/>
    </location>
</feature>
<feature type="compositionally biased region" description="Polar residues" evidence="1">
    <location>
        <begin position="1"/>
        <end position="17"/>
    </location>
</feature>
<feature type="region of interest" description="Disordered" evidence="1">
    <location>
        <begin position="1"/>
        <end position="21"/>
    </location>
</feature>
<name>A0A401GYT9_9APHY</name>
<feature type="compositionally biased region" description="Low complexity" evidence="1">
    <location>
        <begin position="263"/>
        <end position="276"/>
    </location>
</feature>
<comment type="caution">
    <text evidence="2">The sequence shown here is derived from an EMBL/GenBank/DDBJ whole genome shotgun (WGS) entry which is preliminary data.</text>
</comment>
<evidence type="ECO:0000313" key="2">
    <source>
        <dbReference type="EMBL" id="GBE87321.1"/>
    </source>
</evidence>
<sequence length="429" mass="46136">MATPPSTWRSPRQSNGTVRRHVCFRRLKGISATSLSRQPLPCNSGVQPPPRGRGGPAKPRHTPPHLPAPFVDPLLRAQAHHDERRRPGRHTSPHPPPRAPPGRRTQTFSGTFIFGGRRACQSHYCRAGQRGATAARCPLLAVVSAPRRLTTPHPTSPQPPSALIDMLRQTTANDCADLPAGHTYIQQCSRTRVDTLHRWARTSAARLLSNAAVPLPSNAPVPFPSNATISAQSTSVLVRAGQPQTRNAQQQRLGIVRRRARTSAVPVPSNPAVPLLSNPPESHSSRTAPCDSPRTAPSLSLRTPPFTHNSPQFSSTHPTLSNPPVRLPSNPAIPFPSNAAIPVPSNAAISAQRTAVLVRATQREPQNAEQQRTLGRRARTSAAPLLSTPPVPLLSNSPPTPRSLHNAPRSSSARPSHTPATWSNSVRAP</sequence>
<keyword evidence="3" id="KW-1185">Reference proteome</keyword>
<feature type="region of interest" description="Disordered" evidence="1">
    <location>
        <begin position="360"/>
        <end position="429"/>
    </location>
</feature>
<accession>A0A401GYT9</accession>
<dbReference type="GeneID" id="38784238"/>
<feature type="compositionally biased region" description="Polar residues" evidence="1">
    <location>
        <begin position="408"/>
        <end position="429"/>
    </location>
</feature>
<dbReference type="RefSeq" id="XP_027618234.1">
    <property type="nucleotide sequence ID" value="XM_027762433.1"/>
</dbReference>
<reference evidence="2 3" key="1">
    <citation type="journal article" date="2018" name="Sci. Rep.">
        <title>Genome sequence of the cauliflower mushroom Sparassis crispa (Hanabiratake) and its association with beneficial usage.</title>
        <authorList>
            <person name="Kiyama R."/>
            <person name="Furutani Y."/>
            <person name="Kawaguchi K."/>
            <person name="Nakanishi T."/>
        </authorList>
    </citation>
    <scope>NUCLEOTIDE SEQUENCE [LARGE SCALE GENOMIC DNA]</scope>
</reference>